<dbReference type="InterPro" id="IPR013216">
    <property type="entry name" value="Methyltransf_11"/>
</dbReference>
<comment type="caution">
    <text evidence="2">The sequence shown here is derived from an EMBL/GenBank/DDBJ whole genome shotgun (WGS) entry which is preliminary data.</text>
</comment>
<evidence type="ECO:0000313" key="3">
    <source>
        <dbReference type="Proteomes" id="UP001521137"/>
    </source>
</evidence>
<name>A0ABS9D6S0_9ALTE</name>
<proteinExistence type="predicted"/>
<gene>
    <name evidence="2" type="ORF">L0668_08395</name>
</gene>
<evidence type="ECO:0000259" key="1">
    <source>
        <dbReference type="Pfam" id="PF08241"/>
    </source>
</evidence>
<accession>A0ABS9D6S0</accession>
<dbReference type="Pfam" id="PF08241">
    <property type="entry name" value="Methyltransf_11"/>
    <property type="match status" value="1"/>
</dbReference>
<sequence length="259" mass="30137">MDLAREFRRFKRWTKVWGIKHTCPFCHRPLSRFIPAGLDVPVLYDKQVVGGGLRESARCYICGSMDRERLVFLYLKHHSNMFKQHNKVLHIAPEPVLMNCFRQCKNLFYLTADLKSPRADVKLDLTALPFQDDTFDFVIVNHVFEHIPDDNLAMTEVLRVLKKHTGKAILQVPISLNLERTFEDSKVTTDEGRLEVFGQEDHVRIYGQDYKQKLESAGFSVDVFDWNIDDKHFSNNNKYGLIKEEKLFVGSKINSMKLG</sequence>
<protein>
    <submittedName>
        <fullName evidence="2">Methyltransferase domain-containing protein</fullName>
    </submittedName>
</protein>
<dbReference type="Gene3D" id="3.40.50.150">
    <property type="entry name" value="Vaccinia Virus protein VP39"/>
    <property type="match status" value="1"/>
</dbReference>
<dbReference type="EMBL" id="JAKGAS010000004">
    <property type="protein sequence ID" value="MCF2948122.1"/>
    <property type="molecule type" value="Genomic_DNA"/>
</dbReference>
<dbReference type="GO" id="GO:0032259">
    <property type="term" value="P:methylation"/>
    <property type="evidence" value="ECO:0007669"/>
    <property type="project" value="UniProtKB-KW"/>
</dbReference>
<dbReference type="Proteomes" id="UP001521137">
    <property type="component" value="Unassembled WGS sequence"/>
</dbReference>
<feature type="domain" description="Methyltransferase type 11" evidence="1">
    <location>
        <begin position="116"/>
        <end position="163"/>
    </location>
</feature>
<dbReference type="InterPro" id="IPR029063">
    <property type="entry name" value="SAM-dependent_MTases_sf"/>
</dbReference>
<dbReference type="SUPFAM" id="SSF53335">
    <property type="entry name" value="S-adenosyl-L-methionine-dependent methyltransferases"/>
    <property type="match status" value="1"/>
</dbReference>
<dbReference type="RefSeq" id="WP_235311740.1">
    <property type="nucleotide sequence ID" value="NZ_JAKGAS010000004.1"/>
</dbReference>
<keyword evidence="3" id="KW-1185">Reference proteome</keyword>
<keyword evidence="2" id="KW-0808">Transferase</keyword>
<organism evidence="2 3">
    <name type="scientific">Paraglaciecola algarum</name>
    <dbReference type="NCBI Taxonomy" id="3050085"/>
    <lineage>
        <taxon>Bacteria</taxon>
        <taxon>Pseudomonadati</taxon>
        <taxon>Pseudomonadota</taxon>
        <taxon>Gammaproteobacteria</taxon>
        <taxon>Alteromonadales</taxon>
        <taxon>Alteromonadaceae</taxon>
        <taxon>Paraglaciecola</taxon>
    </lineage>
</organism>
<evidence type="ECO:0000313" key="2">
    <source>
        <dbReference type="EMBL" id="MCF2948122.1"/>
    </source>
</evidence>
<keyword evidence="2" id="KW-0489">Methyltransferase</keyword>
<dbReference type="GO" id="GO:0008168">
    <property type="term" value="F:methyltransferase activity"/>
    <property type="evidence" value="ECO:0007669"/>
    <property type="project" value="UniProtKB-KW"/>
</dbReference>
<reference evidence="2 3" key="1">
    <citation type="submission" date="2022-01" db="EMBL/GenBank/DDBJ databases">
        <title>Paraglaciecola sp. G1-23.</title>
        <authorList>
            <person name="Jin M.S."/>
            <person name="Han D.M."/>
            <person name="Kim H.M."/>
            <person name="Jeon C.O."/>
        </authorList>
    </citation>
    <scope>NUCLEOTIDE SEQUENCE [LARGE SCALE GENOMIC DNA]</scope>
    <source>
        <strain evidence="2 3">G1-23</strain>
    </source>
</reference>